<dbReference type="Gene3D" id="2.160.20.10">
    <property type="entry name" value="Single-stranded right-handed beta-helix, Pectin lyase-like"/>
    <property type="match status" value="1"/>
</dbReference>
<dbReference type="SUPFAM" id="SSF51126">
    <property type="entry name" value="Pectin lyase-like"/>
    <property type="match status" value="1"/>
</dbReference>
<reference evidence="4" key="1">
    <citation type="submission" date="2016-11" db="EMBL/GenBank/DDBJ databases">
        <authorList>
            <person name="Varghese N."/>
            <person name="Submissions S."/>
        </authorList>
    </citation>
    <scope>NUCLEOTIDE SEQUENCE [LARGE SCALE GENOMIC DNA]</scope>
    <source>
        <strain evidence="4">DSM 27370</strain>
    </source>
</reference>
<sequence length="491" mass="53632">MKDIIAVILVLSGILLSEKSMSQTPAFPGAEGGGMFTTGGRGGKVFYVNTLEDNDTGDASTNEGSLRWCINQDGKRTILFKTSGTIRLNAPLHIASGNVTVAGQSAPGDGICIADYPVVVSADNVIIRYMRFRMGDLKLTPEKADGADAFSGRKNKDVIIDHCSISWSTDECSSFYDNEDFTMQWCIISESLRLSGHSKGPHGYGAIWGGVNATFHHNLLAHHDSRTPRLGPGTKHAGNDITDVRNNVFYNWNGEGCYGGEAMHVNLVNNYYKAGPATSDRVASRITAISTNKGTGGFERIKDVWGKFYIAGNVMPHNKEVTGDNWLGVSAADNKDKNELKLANPLNVKEVYTHTAHTAYEKVLMYAGCSKVRDNIDTRIIDETTNGTAPFSGKSKYNGQGGVWKSLNYPRKGIIDSQSDLNPDPQNKNWSAWPDLRSSTFATDSNQDGIPDGWLEANYPGKNATDLTKEGYTYLEVYLNSLVEPITKNQK</sequence>
<proteinExistence type="predicted"/>
<keyword evidence="2" id="KW-0325">Glycoprotein</keyword>
<evidence type="ECO:0000256" key="1">
    <source>
        <dbReference type="ARBA" id="ARBA00022723"/>
    </source>
</evidence>
<organism evidence="3 4">
    <name type="scientific">Dysgonomonas macrotermitis</name>
    <dbReference type="NCBI Taxonomy" id="1346286"/>
    <lineage>
        <taxon>Bacteria</taxon>
        <taxon>Pseudomonadati</taxon>
        <taxon>Bacteroidota</taxon>
        <taxon>Bacteroidia</taxon>
        <taxon>Bacteroidales</taxon>
        <taxon>Dysgonomonadaceae</taxon>
        <taxon>Dysgonomonas</taxon>
    </lineage>
</organism>
<evidence type="ECO:0000256" key="2">
    <source>
        <dbReference type="ARBA" id="ARBA00023180"/>
    </source>
</evidence>
<dbReference type="InterPro" id="IPR011050">
    <property type="entry name" value="Pectin_lyase_fold/virulence"/>
</dbReference>
<gene>
    <name evidence="3" type="ORF">SAMN05444362_101125</name>
</gene>
<keyword evidence="4" id="KW-1185">Reference proteome</keyword>
<dbReference type="Proteomes" id="UP000184480">
    <property type="component" value="Unassembled WGS sequence"/>
</dbReference>
<evidence type="ECO:0000313" key="4">
    <source>
        <dbReference type="Proteomes" id="UP000184480"/>
    </source>
</evidence>
<dbReference type="PANTHER" id="PTHR42970">
    <property type="entry name" value="PECTATE LYASE C-RELATED"/>
    <property type="match status" value="1"/>
</dbReference>
<dbReference type="RefSeq" id="WP_062175240.1">
    <property type="nucleotide sequence ID" value="NZ_BBXL01000001.1"/>
</dbReference>
<dbReference type="InterPro" id="IPR012334">
    <property type="entry name" value="Pectin_lyas_fold"/>
</dbReference>
<dbReference type="STRING" id="1346286.SAMN05444362_101125"/>
<dbReference type="EMBL" id="FQUC01000001">
    <property type="protein sequence ID" value="SHE34472.1"/>
    <property type="molecule type" value="Genomic_DNA"/>
</dbReference>
<dbReference type="PANTHER" id="PTHR42970:SF1">
    <property type="entry name" value="PECTATE LYASE C-RELATED"/>
    <property type="match status" value="1"/>
</dbReference>
<name>A0A1M4SQK7_9BACT</name>
<dbReference type="InterPro" id="IPR052063">
    <property type="entry name" value="Polysaccharide_Lyase_1"/>
</dbReference>
<dbReference type="GO" id="GO:0046872">
    <property type="term" value="F:metal ion binding"/>
    <property type="evidence" value="ECO:0007669"/>
    <property type="project" value="UniProtKB-KW"/>
</dbReference>
<evidence type="ECO:0008006" key="5">
    <source>
        <dbReference type="Google" id="ProtNLM"/>
    </source>
</evidence>
<evidence type="ECO:0000313" key="3">
    <source>
        <dbReference type="EMBL" id="SHE34472.1"/>
    </source>
</evidence>
<dbReference type="AlphaFoldDB" id="A0A1M4SQK7"/>
<protein>
    <recommendedName>
        <fullName evidence="5">Pectate lyase</fullName>
    </recommendedName>
</protein>
<accession>A0A1M4SQK7</accession>
<keyword evidence="1" id="KW-0479">Metal-binding</keyword>